<evidence type="ECO:0000313" key="2">
    <source>
        <dbReference type="Proteomes" id="UP000828251"/>
    </source>
</evidence>
<keyword evidence="2" id="KW-1185">Reference proteome</keyword>
<dbReference type="AlphaFoldDB" id="A0A9D3VRN4"/>
<sequence length="69" mass="7798">MIKVSTHATFLKESYMDNFKPQKKMVLEELLRVVEQSSSSILKKDECFGQVVFSAILNLTSVECGLTLN</sequence>
<gene>
    <name evidence="1" type="ORF">J1N35_019661</name>
</gene>
<reference evidence="1 2" key="1">
    <citation type="journal article" date="2021" name="Plant Biotechnol. J.">
        <title>Multi-omics assisted identification of the key and species-specific regulatory components of drought-tolerant mechanisms in Gossypium stocksii.</title>
        <authorList>
            <person name="Yu D."/>
            <person name="Ke L."/>
            <person name="Zhang D."/>
            <person name="Wu Y."/>
            <person name="Sun Y."/>
            <person name="Mei J."/>
            <person name="Sun J."/>
            <person name="Sun Y."/>
        </authorList>
    </citation>
    <scope>NUCLEOTIDE SEQUENCE [LARGE SCALE GENOMIC DNA]</scope>
    <source>
        <strain evidence="2">cv. E1</strain>
        <tissue evidence="1">Leaf</tissue>
    </source>
</reference>
<dbReference type="Proteomes" id="UP000828251">
    <property type="component" value="Unassembled WGS sequence"/>
</dbReference>
<proteinExistence type="predicted"/>
<name>A0A9D3VRN4_9ROSI</name>
<organism evidence="1 2">
    <name type="scientific">Gossypium stocksii</name>
    <dbReference type="NCBI Taxonomy" id="47602"/>
    <lineage>
        <taxon>Eukaryota</taxon>
        <taxon>Viridiplantae</taxon>
        <taxon>Streptophyta</taxon>
        <taxon>Embryophyta</taxon>
        <taxon>Tracheophyta</taxon>
        <taxon>Spermatophyta</taxon>
        <taxon>Magnoliopsida</taxon>
        <taxon>eudicotyledons</taxon>
        <taxon>Gunneridae</taxon>
        <taxon>Pentapetalae</taxon>
        <taxon>rosids</taxon>
        <taxon>malvids</taxon>
        <taxon>Malvales</taxon>
        <taxon>Malvaceae</taxon>
        <taxon>Malvoideae</taxon>
        <taxon>Gossypium</taxon>
    </lineage>
</organism>
<protein>
    <submittedName>
        <fullName evidence="1">Uncharacterized protein</fullName>
    </submittedName>
</protein>
<dbReference type="EMBL" id="JAIQCV010000006">
    <property type="protein sequence ID" value="KAH1092404.1"/>
    <property type="molecule type" value="Genomic_DNA"/>
</dbReference>
<comment type="caution">
    <text evidence="1">The sequence shown here is derived from an EMBL/GenBank/DDBJ whole genome shotgun (WGS) entry which is preliminary data.</text>
</comment>
<accession>A0A9D3VRN4</accession>
<evidence type="ECO:0000313" key="1">
    <source>
        <dbReference type="EMBL" id="KAH1092404.1"/>
    </source>
</evidence>